<protein>
    <submittedName>
        <fullName evidence="2">Uncharacterized protein</fullName>
    </submittedName>
</protein>
<dbReference type="EMBL" id="JACGCM010002002">
    <property type="protein sequence ID" value="KAF6146261.1"/>
    <property type="molecule type" value="Genomic_DNA"/>
</dbReference>
<evidence type="ECO:0000313" key="3">
    <source>
        <dbReference type="Proteomes" id="UP000541444"/>
    </source>
</evidence>
<accession>A0A7J7LU99</accession>
<reference evidence="2 3" key="1">
    <citation type="journal article" date="2020" name="IScience">
        <title>Genome Sequencing of the Endangered Kingdonia uniflora (Circaeasteraceae, Ranunculales) Reveals Potential Mechanisms of Evolutionary Specialization.</title>
        <authorList>
            <person name="Sun Y."/>
            <person name="Deng T."/>
            <person name="Zhang A."/>
            <person name="Moore M.J."/>
            <person name="Landis J.B."/>
            <person name="Lin N."/>
            <person name="Zhang H."/>
            <person name="Zhang X."/>
            <person name="Huang J."/>
            <person name="Zhang X."/>
            <person name="Sun H."/>
            <person name="Wang H."/>
        </authorList>
    </citation>
    <scope>NUCLEOTIDE SEQUENCE [LARGE SCALE GENOMIC DNA]</scope>
    <source>
        <strain evidence="2">TB1705</strain>
        <tissue evidence="2">Leaf</tissue>
    </source>
</reference>
<dbReference type="Proteomes" id="UP000541444">
    <property type="component" value="Unassembled WGS sequence"/>
</dbReference>
<proteinExistence type="predicted"/>
<evidence type="ECO:0000256" key="1">
    <source>
        <dbReference type="SAM" id="MobiDB-lite"/>
    </source>
</evidence>
<gene>
    <name evidence="2" type="ORF">GIB67_011733</name>
</gene>
<organism evidence="2 3">
    <name type="scientific">Kingdonia uniflora</name>
    <dbReference type="NCBI Taxonomy" id="39325"/>
    <lineage>
        <taxon>Eukaryota</taxon>
        <taxon>Viridiplantae</taxon>
        <taxon>Streptophyta</taxon>
        <taxon>Embryophyta</taxon>
        <taxon>Tracheophyta</taxon>
        <taxon>Spermatophyta</taxon>
        <taxon>Magnoliopsida</taxon>
        <taxon>Ranunculales</taxon>
        <taxon>Circaeasteraceae</taxon>
        <taxon>Kingdonia</taxon>
    </lineage>
</organism>
<name>A0A7J7LU99_9MAGN</name>
<sequence>MWSTLYNRTHHSRSNPEGGVWGPDGVVGASVATNHDDHGAASVSTLSHGYSSSNIAYEASTAGLTLNRSNAEEALQGLNEMTLGKNTVSLSWGHSSVNNQDQITITNGMVEAHTIGQAYDGSYGYATPVSQDPNMYAAAAAATAYGAYPTYGNNQQQEREYHIRVHGYVLKQRTTLGVILSVLLAAAIEYSSIKEIFVTAYSLFYAFSMQIMFTKKKPVVGS</sequence>
<feature type="region of interest" description="Disordered" evidence="1">
    <location>
        <begin position="1"/>
        <end position="33"/>
    </location>
</feature>
<evidence type="ECO:0000313" key="2">
    <source>
        <dbReference type="EMBL" id="KAF6146261.1"/>
    </source>
</evidence>
<comment type="caution">
    <text evidence="2">The sequence shown here is derived from an EMBL/GenBank/DDBJ whole genome shotgun (WGS) entry which is preliminary data.</text>
</comment>
<dbReference type="AlphaFoldDB" id="A0A7J7LU99"/>
<keyword evidence="3" id="KW-1185">Reference proteome</keyword>